<accession>A0ABT6CCD9</accession>
<evidence type="ECO:0000256" key="6">
    <source>
        <dbReference type="SAM" id="Phobius"/>
    </source>
</evidence>
<comment type="caution">
    <text evidence="7">The sequence shown here is derived from an EMBL/GenBank/DDBJ whole genome shotgun (WGS) entry which is preliminary data.</text>
</comment>
<dbReference type="PANTHER" id="PTHR39087">
    <property type="entry name" value="UPF0104 MEMBRANE PROTEIN MJ1595"/>
    <property type="match status" value="1"/>
</dbReference>
<evidence type="ECO:0000313" key="7">
    <source>
        <dbReference type="EMBL" id="MDF8266042.1"/>
    </source>
</evidence>
<comment type="subcellular location">
    <subcellularLocation>
        <location evidence="1">Cell membrane</location>
        <topology evidence="1">Multi-pass membrane protein</topology>
    </subcellularLocation>
</comment>
<feature type="transmembrane region" description="Helical" evidence="6">
    <location>
        <begin position="251"/>
        <end position="269"/>
    </location>
</feature>
<name>A0ABT6CCD9_9MICO</name>
<gene>
    <name evidence="7" type="ORF">P4R38_17475</name>
</gene>
<proteinExistence type="predicted"/>
<keyword evidence="3 6" id="KW-0812">Transmembrane</keyword>
<sequence length="386" mass="39803">MPISSSPEPTVPSCAPPSRVRCRVAATVKALLGLTLTAAALVWGLPRAVGASWSQIGATIAGIPTWGLVALALLWAIGICSHTIMLAAAMPGLRHRQSLLMSQTGAAVANTLPLGGAAGTAVNFSMVRRWGFTGVDFARYAMVTNLWDTLFKLGLPVLAVTWLGATSPGENALFWTAMWSLLLLAAVVAGAGVLLRSDRLAHAAGHRAGRLAVRAGREVDPAAWARRAGEMRWDTAGLVARAWPRLTAGNVLYVVLQTALLGGCLLAVGASVDPAVVFAAYAAQQVLSLASLTPGAAGVVEVGMAGVLVALGVPAPAAAAGILVYRGFTFALEIPVGGSALVWWLVRGRHRAVSARPVPASADVEPAPTHVTHPPYVLPTPAYAVD</sequence>
<evidence type="ECO:0000256" key="4">
    <source>
        <dbReference type="ARBA" id="ARBA00022989"/>
    </source>
</evidence>
<evidence type="ECO:0000313" key="8">
    <source>
        <dbReference type="Proteomes" id="UP001528912"/>
    </source>
</evidence>
<protein>
    <submittedName>
        <fullName evidence="7">Lysylphosphatidylglycerol synthase transmembrane domain-containing protein</fullName>
    </submittedName>
</protein>
<dbReference type="EMBL" id="JAROAV010000046">
    <property type="protein sequence ID" value="MDF8266042.1"/>
    <property type="molecule type" value="Genomic_DNA"/>
</dbReference>
<feature type="transmembrane region" description="Helical" evidence="6">
    <location>
        <begin position="149"/>
        <end position="166"/>
    </location>
</feature>
<feature type="transmembrane region" description="Helical" evidence="6">
    <location>
        <begin position="26"/>
        <end position="45"/>
    </location>
</feature>
<feature type="transmembrane region" description="Helical" evidence="6">
    <location>
        <begin position="299"/>
        <end position="322"/>
    </location>
</feature>
<keyword evidence="5 6" id="KW-0472">Membrane</keyword>
<organism evidence="7 8">
    <name type="scientific">Luteipulveratus flavus</name>
    <dbReference type="NCBI Taxonomy" id="3031728"/>
    <lineage>
        <taxon>Bacteria</taxon>
        <taxon>Bacillati</taxon>
        <taxon>Actinomycetota</taxon>
        <taxon>Actinomycetes</taxon>
        <taxon>Micrococcales</taxon>
        <taxon>Dermacoccaceae</taxon>
        <taxon>Luteipulveratus</taxon>
    </lineage>
</organism>
<keyword evidence="4 6" id="KW-1133">Transmembrane helix</keyword>
<dbReference type="RefSeq" id="WP_277193280.1">
    <property type="nucleotide sequence ID" value="NZ_JAROAV010000046.1"/>
</dbReference>
<reference evidence="7 8" key="1">
    <citation type="submission" date="2023-03" db="EMBL/GenBank/DDBJ databases">
        <title>YIM 133296 draft genome.</title>
        <authorList>
            <person name="Xiong L."/>
        </authorList>
    </citation>
    <scope>NUCLEOTIDE SEQUENCE [LARGE SCALE GENOMIC DNA]</scope>
    <source>
        <strain evidence="7 8">YIM 133296</strain>
    </source>
</reference>
<feature type="transmembrane region" description="Helical" evidence="6">
    <location>
        <begin position="172"/>
        <end position="195"/>
    </location>
</feature>
<dbReference type="Pfam" id="PF03706">
    <property type="entry name" value="LPG_synthase_TM"/>
    <property type="match status" value="1"/>
</dbReference>
<keyword evidence="2" id="KW-1003">Cell membrane</keyword>
<evidence type="ECO:0000256" key="5">
    <source>
        <dbReference type="ARBA" id="ARBA00023136"/>
    </source>
</evidence>
<feature type="transmembrane region" description="Helical" evidence="6">
    <location>
        <begin position="65"/>
        <end position="89"/>
    </location>
</feature>
<evidence type="ECO:0000256" key="1">
    <source>
        <dbReference type="ARBA" id="ARBA00004651"/>
    </source>
</evidence>
<evidence type="ECO:0000256" key="2">
    <source>
        <dbReference type="ARBA" id="ARBA00022475"/>
    </source>
</evidence>
<dbReference type="PANTHER" id="PTHR39087:SF2">
    <property type="entry name" value="UPF0104 MEMBRANE PROTEIN MJ1595"/>
    <property type="match status" value="1"/>
</dbReference>
<dbReference type="Proteomes" id="UP001528912">
    <property type="component" value="Unassembled WGS sequence"/>
</dbReference>
<evidence type="ECO:0000256" key="3">
    <source>
        <dbReference type="ARBA" id="ARBA00022692"/>
    </source>
</evidence>
<dbReference type="InterPro" id="IPR022791">
    <property type="entry name" value="L-PG_synthase/AglD"/>
</dbReference>
<keyword evidence="8" id="KW-1185">Reference proteome</keyword>